<feature type="transmembrane region" description="Helical" evidence="2">
    <location>
        <begin position="48"/>
        <end position="71"/>
    </location>
</feature>
<evidence type="ECO:0000259" key="3">
    <source>
        <dbReference type="Pfam" id="PF13116"/>
    </source>
</evidence>
<gene>
    <name evidence="4" type="ORF">OTERR_23000</name>
</gene>
<name>A0A5C1EA47_9RHOO</name>
<accession>A0A5C1EA47</accession>
<reference evidence="4 5" key="1">
    <citation type="submission" date="2017-07" db="EMBL/GenBank/DDBJ databases">
        <title>Complete genome sequence of Oryzomicrobium terrae TPP412.</title>
        <authorList>
            <person name="Chiu L.-W."/>
            <person name="Lo K.-J."/>
            <person name="Tsai Y.-M."/>
            <person name="Lin S.-S."/>
            <person name="Kuo C.-H."/>
            <person name="Liu C.-T."/>
        </authorList>
    </citation>
    <scope>NUCLEOTIDE SEQUENCE [LARGE SCALE GENOMIC DNA]</scope>
    <source>
        <strain evidence="4 5">TPP412</strain>
    </source>
</reference>
<proteinExistence type="predicted"/>
<feature type="compositionally biased region" description="Low complexity" evidence="1">
    <location>
        <begin position="1362"/>
        <end position="1375"/>
    </location>
</feature>
<keyword evidence="2" id="KW-1133">Transmembrane helix</keyword>
<dbReference type="Proteomes" id="UP000323671">
    <property type="component" value="Chromosome"/>
</dbReference>
<evidence type="ECO:0000313" key="5">
    <source>
        <dbReference type="Proteomes" id="UP000323671"/>
    </source>
</evidence>
<dbReference type="KEGG" id="otr:OTERR_23000"/>
<dbReference type="EMBL" id="CP022579">
    <property type="protein sequence ID" value="QEL65776.1"/>
    <property type="molecule type" value="Genomic_DNA"/>
</dbReference>
<dbReference type="PANTHER" id="PTHR38690:SF1">
    <property type="entry name" value="PROTEASE"/>
    <property type="match status" value="1"/>
</dbReference>
<dbReference type="Pfam" id="PF13116">
    <property type="entry name" value="YhdP"/>
    <property type="match status" value="1"/>
</dbReference>
<feature type="domain" description="YhdP central" evidence="3">
    <location>
        <begin position="48"/>
        <end position="1347"/>
    </location>
</feature>
<dbReference type="RefSeq" id="WP_149425869.1">
    <property type="nucleotide sequence ID" value="NZ_CP022579.1"/>
</dbReference>
<evidence type="ECO:0000256" key="2">
    <source>
        <dbReference type="SAM" id="Phobius"/>
    </source>
</evidence>
<organism evidence="4 5">
    <name type="scientific">Oryzomicrobium terrae</name>
    <dbReference type="NCBI Taxonomy" id="1735038"/>
    <lineage>
        <taxon>Bacteria</taxon>
        <taxon>Pseudomonadati</taxon>
        <taxon>Pseudomonadota</taxon>
        <taxon>Betaproteobacteria</taxon>
        <taxon>Rhodocyclales</taxon>
        <taxon>Rhodocyclaceae</taxon>
        <taxon>Oryzomicrobium</taxon>
    </lineage>
</organism>
<keyword evidence="5" id="KW-1185">Reference proteome</keyword>
<dbReference type="InterPro" id="IPR025263">
    <property type="entry name" value="YhdP_central"/>
</dbReference>
<dbReference type="PANTHER" id="PTHR38690">
    <property type="entry name" value="PROTEASE-RELATED"/>
    <property type="match status" value="1"/>
</dbReference>
<dbReference type="InterPro" id="IPR011836">
    <property type="entry name" value="YhdP"/>
</dbReference>
<keyword evidence="2" id="KW-0472">Membrane</keyword>
<evidence type="ECO:0000313" key="4">
    <source>
        <dbReference type="EMBL" id="QEL65776.1"/>
    </source>
</evidence>
<feature type="region of interest" description="Disordered" evidence="1">
    <location>
        <begin position="1345"/>
        <end position="1384"/>
    </location>
</feature>
<sequence length="1384" mass="149109">MTPVRPDIDASDDSDSRGAVPLRPLLYRRSALLRRGLSRPGVRRTLVALYWVAVALILAFSAVVLFLRYYALPRVEQFRPQIEETLSRTLKRPVTLGKVEARWERLRPGLTVTDLTLADAAGQPVLTLPRVEAVLAWRSLPLLSVHLHRLLIDTPELHIQRDEAGQLLVAGMPIAADSQEGGASDWVLSQDLIEIRQARLVWEDRLRNAPVLALSGVDLRLQNSLSAFGRHRFGLRADPPAGVASRLEVRGDLATRDLTRPETWKGTLYANLADTDLAAWNLWLDLPLELHRGRGGVRLWLDFDRGEVAATTADLRLDEVNLRVSSRLPPLDVDALAGRVSYRRLPGSQGLQELRTQGLTLAGEAPDGDAAGKKAEGSARVVIPPTDFSLTWRFDDQRTYLEASANQLELDGLARLARRLPLPDQALAVLAEARPRGRLRDAQVRLDRHGEAPADYTYRVRFDQLGLEPLGAIPGASGLSGLIEGRQDSGRLALDSRGAHVLLPRVFPEPDLGFDQLNAAVSWKVERRAGAPAQLGVTLEKVAFANADAAGSAKGTYRYPGQGAGTIDLTAELTRARGDAVWRYLPSVVGVDARAWLRKAITAGNASNGRLVLKGDLDRFPFRGNAGGQFLVTGDIHQARLEYADGWPAIDGIDGSLRFEGERMTIRAKDGRILAARLPQVEAVIPDLEAMEELLTIKGRAEGPTSAFLEFVDKSPVGARIDRFTEDMRAQGNGSLNLDIHMPLRKVNSTTVAGQYEFHDNQLNVVPGLPVLTKVNGKLGFTDQGLSIRAITGQFMGGPVTVDARTDADRLRVGFRGTVTAAEARRAWQDVLSGPFFDALSGQTAYRGEVRVKKRNVEVVVDSDLKGISSSLPAPLNKSAADALPLHVERSRLPGPPQLDQMKIQVGRVANVVLQQRPGSGDSAGSLERGVVAIGDGAATTLPARGLALSIAVPRLDVAQWRRLAGEGESTAAGGDGASAPLLPTVVNLRTPDLILSGRHFHDVTLRAQPQPAGVSGRGDGPAALTAQLVSREVEGQLSWEAASASLPNGRLVGRFKQINLPESEVKSALSGEDDTLTRLPALDISADSFTYEGRRLGRLDLRAANEARSAAPGTPWRIDKLSLTSPDGQLAANGRWRPPVGNDRGETRLDVTVEASDLGKFLARLNQPDAVRRGQGKLTGRLSWVGSPADLDVASLSGQLHVEAEKGQFAKIEPGAGKLLGLLSLQALPRRITLDFRDIFSDGFAFESISGDVTLERGRARTQDLLIDGPAARIKLGGEVDLDKETQNLKVSVQPSLTNAVALGVAVVHPVIGAAAYLAQKVLQNPIEKVFSFDYRVTGTWTDPKVEKEGSRSVAPAAGDTQPATPAAGSAASGESHDSKDDK</sequence>
<keyword evidence="2" id="KW-0812">Transmembrane</keyword>
<dbReference type="NCBIfam" id="TIGR02099">
    <property type="entry name" value="YhdP family protein"/>
    <property type="match status" value="1"/>
</dbReference>
<protein>
    <recommendedName>
        <fullName evidence="3">YhdP central domain-containing protein</fullName>
    </recommendedName>
</protein>
<evidence type="ECO:0000256" key="1">
    <source>
        <dbReference type="SAM" id="MobiDB-lite"/>
    </source>
</evidence>